<evidence type="ECO:0000313" key="2">
    <source>
        <dbReference type="EMBL" id="OCA80267.1"/>
    </source>
</evidence>
<sequence length="59" mass="6778">MIMMVILLKNQSVSIKNIPSVYIILFLFLNGVILLQIIVNNHMVKANPAVNKVYRRIIL</sequence>
<name>A0ABX2XA21_9FLAO</name>
<evidence type="ECO:0000256" key="1">
    <source>
        <dbReference type="SAM" id="Phobius"/>
    </source>
</evidence>
<gene>
    <name evidence="2" type="ORF">BBH99_16165</name>
</gene>
<keyword evidence="1" id="KW-0812">Transmembrane</keyword>
<evidence type="ECO:0000313" key="3">
    <source>
        <dbReference type="Proteomes" id="UP000093508"/>
    </source>
</evidence>
<feature type="transmembrane region" description="Helical" evidence="1">
    <location>
        <begin position="21"/>
        <end position="39"/>
    </location>
</feature>
<organism evidence="2 3">
    <name type="scientific">Chryseobacterium contaminans</name>
    <dbReference type="NCBI Taxonomy" id="1423959"/>
    <lineage>
        <taxon>Bacteria</taxon>
        <taxon>Pseudomonadati</taxon>
        <taxon>Bacteroidota</taxon>
        <taxon>Flavobacteriia</taxon>
        <taxon>Flavobacteriales</taxon>
        <taxon>Weeksellaceae</taxon>
        <taxon>Chryseobacterium group</taxon>
        <taxon>Chryseobacterium</taxon>
    </lineage>
</organism>
<keyword evidence="1" id="KW-1133">Transmembrane helix</keyword>
<dbReference type="Proteomes" id="UP000093508">
    <property type="component" value="Unassembled WGS sequence"/>
</dbReference>
<keyword evidence="3" id="KW-1185">Reference proteome</keyword>
<protein>
    <submittedName>
        <fullName evidence="2">Uncharacterized protein</fullName>
    </submittedName>
</protein>
<keyword evidence="1" id="KW-0472">Membrane</keyword>
<accession>A0ABX2XA21</accession>
<reference evidence="2 3" key="1">
    <citation type="submission" date="2016-07" db="EMBL/GenBank/DDBJ databases">
        <authorList>
            <person name="Jeong J.-J."/>
            <person name="Kim D.W."/>
            <person name="Sang M.K."/>
            <person name="Choi I.-G."/>
            <person name="Kim K.D."/>
        </authorList>
    </citation>
    <scope>NUCLEOTIDE SEQUENCE [LARGE SCALE GENOMIC DNA]</scope>
    <source>
        <strain evidence="2 3">C-26</strain>
    </source>
</reference>
<comment type="caution">
    <text evidence="2">The sequence shown here is derived from an EMBL/GenBank/DDBJ whole genome shotgun (WGS) entry which is preliminary data.</text>
</comment>
<proteinExistence type="predicted"/>
<dbReference type="EMBL" id="MAYF01000016">
    <property type="protein sequence ID" value="OCA80267.1"/>
    <property type="molecule type" value="Genomic_DNA"/>
</dbReference>